<evidence type="ECO:0000256" key="1">
    <source>
        <dbReference type="ARBA" id="ARBA00004123"/>
    </source>
</evidence>
<evidence type="ECO:0000256" key="5">
    <source>
        <dbReference type="SAM" id="MobiDB-lite"/>
    </source>
</evidence>
<proteinExistence type="predicted"/>
<keyword evidence="8" id="KW-1185">Reference proteome</keyword>
<dbReference type="InterPro" id="IPR013524">
    <property type="entry name" value="Runt_dom"/>
</dbReference>
<evidence type="ECO:0000259" key="6">
    <source>
        <dbReference type="PROSITE" id="PS51062"/>
    </source>
</evidence>
<dbReference type="InterPro" id="IPR008967">
    <property type="entry name" value="p53-like_TF_DNA-bd_sf"/>
</dbReference>
<evidence type="ECO:0000256" key="2">
    <source>
        <dbReference type="ARBA" id="ARBA00023015"/>
    </source>
</evidence>
<evidence type="ECO:0000313" key="7">
    <source>
        <dbReference type="EMBL" id="CAD5111719.1"/>
    </source>
</evidence>
<dbReference type="AlphaFoldDB" id="A0A7I8V8U1"/>
<organism evidence="7 8">
    <name type="scientific">Dimorphilus gyrociliatus</name>
    <dbReference type="NCBI Taxonomy" id="2664684"/>
    <lineage>
        <taxon>Eukaryota</taxon>
        <taxon>Metazoa</taxon>
        <taxon>Spiralia</taxon>
        <taxon>Lophotrochozoa</taxon>
        <taxon>Annelida</taxon>
        <taxon>Polychaeta</taxon>
        <taxon>Polychaeta incertae sedis</taxon>
        <taxon>Dinophilidae</taxon>
        <taxon>Dimorphilus</taxon>
    </lineage>
</organism>
<dbReference type="Proteomes" id="UP000549394">
    <property type="component" value="Unassembled WGS sequence"/>
</dbReference>
<feature type="compositionally biased region" description="Pro residues" evidence="5">
    <location>
        <begin position="258"/>
        <end position="270"/>
    </location>
</feature>
<dbReference type="GO" id="GO:0005524">
    <property type="term" value="F:ATP binding"/>
    <property type="evidence" value="ECO:0007669"/>
    <property type="project" value="InterPro"/>
</dbReference>
<feature type="compositionally biased region" description="Pro residues" evidence="5">
    <location>
        <begin position="191"/>
        <end position="202"/>
    </location>
</feature>
<evidence type="ECO:0000313" key="8">
    <source>
        <dbReference type="Proteomes" id="UP000549394"/>
    </source>
</evidence>
<evidence type="ECO:0000256" key="3">
    <source>
        <dbReference type="ARBA" id="ARBA00023163"/>
    </source>
</evidence>
<dbReference type="OrthoDB" id="10029800at2759"/>
<dbReference type="Pfam" id="PF00853">
    <property type="entry name" value="Runt"/>
    <property type="match status" value="1"/>
</dbReference>
<keyword evidence="2" id="KW-0805">Transcription regulation</keyword>
<dbReference type="GO" id="GO:0000978">
    <property type="term" value="F:RNA polymerase II cis-regulatory region sequence-specific DNA binding"/>
    <property type="evidence" value="ECO:0007669"/>
    <property type="project" value="TreeGrafter"/>
</dbReference>
<dbReference type="PRINTS" id="PR00967">
    <property type="entry name" value="ONCOGENEAML1"/>
</dbReference>
<dbReference type="GO" id="GO:0000981">
    <property type="term" value="F:DNA-binding transcription factor activity, RNA polymerase II-specific"/>
    <property type="evidence" value="ECO:0007669"/>
    <property type="project" value="TreeGrafter"/>
</dbReference>
<dbReference type="InterPro" id="IPR012346">
    <property type="entry name" value="p53/RUNT-type_TF_DNA-bd_sf"/>
</dbReference>
<dbReference type="Gene3D" id="2.60.40.720">
    <property type="match status" value="1"/>
</dbReference>
<dbReference type="PROSITE" id="PS51062">
    <property type="entry name" value="RUNT"/>
    <property type="match status" value="1"/>
</dbReference>
<reference evidence="7 8" key="1">
    <citation type="submission" date="2020-08" db="EMBL/GenBank/DDBJ databases">
        <authorList>
            <person name="Hejnol A."/>
        </authorList>
    </citation>
    <scope>NUCLEOTIDE SEQUENCE [LARGE SCALE GENOMIC DNA]</scope>
</reference>
<protein>
    <submittedName>
        <fullName evidence="7">DgyrCDS1009</fullName>
    </submittedName>
</protein>
<dbReference type="GO" id="GO:0005634">
    <property type="term" value="C:nucleus"/>
    <property type="evidence" value="ECO:0007669"/>
    <property type="project" value="UniProtKB-SubCell"/>
</dbReference>
<feature type="region of interest" description="Disordered" evidence="5">
    <location>
        <begin position="149"/>
        <end position="210"/>
    </location>
</feature>
<comment type="caution">
    <text evidence="7">The sequence shown here is derived from an EMBL/GenBank/DDBJ whole genome shotgun (WGS) entry which is preliminary data.</text>
</comment>
<feature type="domain" description="Runt" evidence="6">
    <location>
        <begin position="27"/>
        <end position="155"/>
    </location>
</feature>
<evidence type="ECO:0000256" key="4">
    <source>
        <dbReference type="ARBA" id="ARBA00023242"/>
    </source>
</evidence>
<keyword evidence="3" id="KW-0804">Transcription</keyword>
<name>A0A7I8V8U1_9ANNE</name>
<dbReference type="SUPFAM" id="SSF49417">
    <property type="entry name" value="p53-like transcription factors"/>
    <property type="match status" value="1"/>
</dbReference>
<dbReference type="EMBL" id="CAJFCJ010000002">
    <property type="protein sequence ID" value="CAD5111719.1"/>
    <property type="molecule type" value="Genomic_DNA"/>
</dbReference>
<sequence>MLCTESWRGELPLFTKKIAETSSSNAQVSTVLSEHPGELVKTGSPNFVCSVLPSHWRSNKTLPVTFKVVALGDVKDGTKVQISAGNDENYCAELRNSTAFVKNQVAKFNDLRFVGRSGRGKSFNLVITVYTSPPQVACYQKAIKVTVDGPREPRSKTKLRTDDRRLPVRLHDPQLGVPRPMQEIQSFAHPSQPPPPPPPPQPSSNWTASFSFDSFEPPEPILPRYSNLTEVPNDFLPFSSSYSSFNAPTYIGGNLSLPAPPPPPPMPPPATSQQQKDHKANEDNVSMWRPFYSQ</sequence>
<feature type="region of interest" description="Disordered" evidence="5">
    <location>
        <begin position="249"/>
        <end position="294"/>
    </location>
</feature>
<dbReference type="FunFam" id="2.60.40.720:FF:000001">
    <property type="entry name" value="Runt-related transcription factor"/>
    <property type="match status" value="1"/>
</dbReference>
<comment type="subcellular location">
    <subcellularLocation>
        <location evidence="1">Nucleus</location>
    </subcellularLocation>
</comment>
<dbReference type="PANTHER" id="PTHR11950">
    <property type="entry name" value="RUNT RELATED"/>
    <property type="match status" value="1"/>
</dbReference>
<keyword evidence="4" id="KW-0539">Nucleus</keyword>
<accession>A0A7I8V8U1</accession>
<feature type="compositionally biased region" description="Basic and acidic residues" evidence="5">
    <location>
        <begin position="149"/>
        <end position="172"/>
    </location>
</feature>
<dbReference type="PANTHER" id="PTHR11950:SF31">
    <property type="entry name" value="SEGMENTATION PROTEIN RUNT"/>
    <property type="match status" value="1"/>
</dbReference>
<gene>
    <name evidence="7" type="ORF">DGYR_LOCUS966</name>
</gene>
<dbReference type="InterPro" id="IPR000040">
    <property type="entry name" value="AML1_Runt"/>
</dbReference>